<dbReference type="RefSeq" id="WP_231448580.1">
    <property type="nucleotide sequence ID" value="NZ_JAJOMB010000024.1"/>
</dbReference>
<evidence type="ECO:0000313" key="9">
    <source>
        <dbReference type="Proteomes" id="UP001138997"/>
    </source>
</evidence>
<dbReference type="Pfam" id="PF07282">
    <property type="entry name" value="Cas12f1-like_TNB"/>
    <property type="match status" value="1"/>
</dbReference>
<evidence type="ECO:0000256" key="2">
    <source>
        <dbReference type="ARBA" id="ARBA00022578"/>
    </source>
</evidence>
<keyword evidence="9" id="KW-1185">Reference proteome</keyword>
<evidence type="ECO:0000256" key="3">
    <source>
        <dbReference type="ARBA" id="ARBA00023125"/>
    </source>
</evidence>
<evidence type="ECO:0000313" key="8">
    <source>
        <dbReference type="EMBL" id="MCD5315760.1"/>
    </source>
</evidence>
<evidence type="ECO:0000256" key="1">
    <source>
        <dbReference type="ARBA" id="ARBA00008761"/>
    </source>
</evidence>
<evidence type="ECO:0000259" key="7">
    <source>
        <dbReference type="Pfam" id="PF07282"/>
    </source>
</evidence>
<dbReference type="NCBIfam" id="NF040570">
    <property type="entry name" value="guided_TnpB"/>
    <property type="match status" value="1"/>
</dbReference>
<reference evidence="8" key="1">
    <citation type="submission" date="2021-11" db="EMBL/GenBank/DDBJ databases">
        <title>Streptomyces corallinus and Kineosporia corallina sp. nov., two new coral-derived marine actinobacteria.</title>
        <authorList>
            <person name="Buangrab K."/>
            <person name="Sutthacheep M."/>
            <person name="Yeemin T."/>
            <person name="Harunari E."/>
            <person name="Igarashi Y."/>
            <person name="Sripreechasak P."/>
            <person name="Kanchanasin P."/>
            <person name="Tanasupawat S."/>
            <person name="Phongsopitanun W."/>
        </authorList>
    </citation>
    <scope>NUCLEOTIDE SEQUENCE</scope>
    <source>
        <strain evidence="8">JCM 31032</strain>
    </source>
</reference>
<evidence type="ECO:0000256" key="4">
    <source>
        <dbReference type="ARBA" id="ARBA00023172"/>
    </source>
</evidence>
<feature type="region of interest" description="Disordered" evidence="5">
    <location>
        <begin position="507"/>
        <end position="537"/>
    </location>
</feature>
<dbReference type="Proteomes" id="UP001138997">
    <property type="component" value="Unassembled WGS sequence"/>
</dbReference>
<keyword evidence="4" id="KW-0233">DNA recombination</keyword>
<evidence type="ECO:0000256" key="5">
    <source>
        <dbReference type="SAM" id="MobiDB-lite"/>
    </source>
</evidence>
<dbReference type="GO" id="GO:0006310">
    <property type="term" value="P:DNA recombination"/>
    <property type="evidence" value="ECO:0007669"/>
    <property type="project" value="UniProtKB-KW"/>
</dbReference>
<evidence type="ECO:0000259" key="6">
    <source>
        <dbReference type="Pfam" id="PF01385"/>
    </source>
</evidence>
<proteinExistence type="inferred from homology"/>
<feature type="domain" description="Cas12f1-like TNB" evidence="7">
    <location>
        <begin position="438"/>
        <end position="496"/>
    </location>
</feature>
<name>A0A9X1SXZ7_9ACTN</name>
<comment type="similarity">
    <text evidence="1">In the C-terminal section; belongs to the transposase 35 family.</text>
</comment>
<dbReference type="GO" id="GO:0032196">
    <property type="term" value="P:transposition"/>
    <property type="evidence" value="ECO:0007669"/>
    <property type="project" value="UniProtKB-KW"/>
</dbReference>
<comment type="caution">
    <text evidence="8">The sequence shown here is derived from an EMBL/GenBank/DDBJ whole genome shotgun (WGS) entry which is preliminary data.</text>
</comment>
<dbReference type="InterPro" id="IPR001959">
    <property type="entry name" value="Transposase"/>
</dbReference>
<dbReference type="Pfam" id="PF01385">
    <property type="entry name" value="OrfB_IS605"/>
    <property type="match status" value="1"/>
</dbReference>
<sequence length="537" mass="59687">MADPSKRHKRRQRRGCRSRRSGRCCACCARCACCSTWLLTSMIPVLSGSRGTVIGMISSRVRAPRYGMGRAGGKLIVDGRDDTVFRKAEIAFKPATRAQKRSLLELLDATREIYNAALQERRDAYRHPSRTRIDLFQQFGHITHLRGVRDDVLAWGIQPLRWAMRRVDEAFTAFFRRVNAGETPGYPRFKGQGRWRTIGYDETTGWKLNLEGTKKRPRPHLYVQGVGVIPLSKPAVRQLRRYAERGGVATTLTLTRANREGCSWRASIGFRDVAVEQLPVAQPGSVVGIDRGVAVLVATASESAAPESMQGAVSSGLMHHAGELVARLAGIRAEIIALQQDRSGTKKYGRRWRQLSRRIARLHRRVSNIEENWARHTAKTLVAEHEVIVLEDLNLQGMTKSAKGTTEEPGKNVAAKSGLNRALAQAAPARVARWVTVRAESAGLGRRIWLVNPAHTSQQCSACAVIDATNRITRDTFYCGACGLYEHADINAARNIRARGLAAERAWQEAGRPGLVRPKPRLRRRKEQPPQAPSQAA</sequence>
<dbReference type="GO" id="GO:0003677">
    <property type="term" value="F:DNA binding"/>
    <property type="evidence" value="ECO:0007669"/>
    <property type="project" value="UniProtKB-KW"/>
</dbReference>
<organism evidence="8 9">
    <name type="scientific">Kineosporia babensis</name>
    <dbReference type="NCBI Taxonomy" id="499548"/>
    <lineage>
        <taxon>Bacteria</taxon>
        <taxon>Bacillati</taxon>
        <taxon>Actinomycetota</taxon>
        <taxon>Actinomycetes</taxon>
        <taxon>Kineosporiales</taxon>
        <taxon>Kineosporiaceae</taxon>
        <taxon>Kineosporia</taxon>
    </lineage>
</organism>
<protein>
    <submittedName>
        <fullName evidence="8">Transposase</fullName>
    </submittedName>
</protein>
<keyword evidence="2" id="KW-0815">Transposition</keyword>
<dbReference type="InterPro" id="IPR010095">
    <property type="entry name" value="Cas12f1-like_TNB"/>
</dbReference>
<accession>A0A9X1SXZ7</accession>
<feature type="domain" description="Probable transposase IS891/IS1136/IS1341" evidence="6">
    <location>
        <begin position="275"/>
        <end position="401"/>
    </location>
</feature>
<keyword evidence="3" id="KW-0238">DNA-binding</keyword>
<gene>
    <name evidence="8" type="ORF">LR394_33175</name>
</gene>
<dbReference type="AlphaFoldDB" id="A0A9X1SXZ7"/>
<dbReference type="EMBL" id="JAJOMB010000024">
    <property type="protein sequence ID" value="MCD5315760.1"/>
    <property type="molecule type" value="Genomic_DNA"/>
</dbReference>